<sequence length="165" mass="17504">MSLMPQVPFGTQPGTPGSITPSGPSIPQFPGTQGSFPSPIGPPPGGTFSPQPLAPFGPPSGQGPFSPLPGPIGPGGPGPQAQAPTAPPPQFTPPRPLVTAFAIDPRAISGCLFRNTFIWLTNGERFWLYPVFVGRTSVAGFRWNGFFWTYFGIDTNRIEAFSCFW</sequence>
<dbReference type="Proteomes" id="UP001242811">
    <property type="component" value="Unassembled WGS sequence"/>
</dbReference>
<comment type="caution">
    <text evidence="2">The sequence shown here is derived from an EMBL/GenBank/DDBJ whole genome shotgun (WGS) entry which is preliminary data.</text>
</comment>
<evidence type="ECO:0008006" key="4">
    <source>
        <dbReference type="Google" id="ProtNLM"/>
    </source>
</evidence>
<evidence type="ECO:0000313" key="3">
    <source>
        <dbReference type="Proteomes" id="UP001242811"/>
    </source>
</evidence>
<feature type="compositionally biased region" description="Pro residues" evidence="1">
    <location>
        <begin position="66"/>
        <end position="77"/>
    </location>
</feature>
<evidence type="ECO:0000256" key="1">
    <source>
        <dbReference type="SAM" id="MobiDB-lite"/>
    </source>
</evidence>
<feature type="region of interest" description="Disordered" evidence="1">
    <location>
        <begin position="1"/>
        <end position="95"/>
    </location>
</feature>
<accession>A0ABU0L4B2</accession>
<evidence type="ECO:0000313" key="2">
    <source>
        <dbReference type="EMBL" id="MDQ0496100.1"/>
    </source>
</evidence>
<dbReference type="EMBL" id="JAUSWA010000031">
    <property type="protein sequence ID" value="MDQ0496100.1"/>
    <property type="molecule type" value="Genomic_DNA"/>
</dbReference>
<reference evidence="2 3" key="1">
    <citation type="submission" date="2023-07" db="EMBL/GenBank/DDBJ databases">
        <title>Genomic Encyclopedia of Type Strains, Phase IV (KMG-IV): sequencing the most valuable type-strain genomes for metagenomic binning, comparative biology and taxonomic classification.</title>
        <authorList>
            <person name="Goeker M."/>
        </authorList>
    </citation>
    <scope>NUCLEOTIDE SEQUENCE [LARGE SCALE GENOMIC DNA]</scope>
    <source>
        <strain evidence="2 3">DSM 14914</strain>
    </source>
</reference>
<organism evidence="2 3">
    <name type="scientific">Paenibacillus brasilensis</name>
    <dbReference type="NCBI Taxonomy" id="128574"/>
    <lineage>
        <taxon>Bacteria</taxon>
        <taxon>Bacillati</taxon>
        <taxon>Bacillota</taxon>
        <taxon>Bacilli</taxon>
        <taxon>Bacillales</taxon>
        <taxon>Paenibacillaceae</taxon>
        <taxon>Paenibacillus</taxon>
    </lineage>
</organism>
<protein>
    <recommendedName>
        <fullName evidence="4">Transporter</fullName>
    </recommendedName>
</protein>
<feature type="compositionally biased region" description="Pro residues" evidence="1">
    <location>
        <begin position="85"/>
        <end position="95"/>
    </location>
</feature>
<gene>
    <name evidence="2" type="ORF">QOZ95_004286</name>
</gene>
<name>A0ABU0L4B2_9BACL</name>
<dbReference type="RefSeq" id="WP_152380077.1">
    <property type="nucleotide sequence ID" value="NZ_CP045298.1"/>
</dbReference>
<proteinExistence type="predicted"/>
<feature type="compositionally biased region" description="Low complexity" evidence="1">
    <location>
        <begin position="10"/>
        <end position="38"/>
    </location>
</feature>
<keyword evidence="3" id="KW-1185">Reference proteome</keyword>